<evidence type="ECO:0000313" key="3">
    <source>
        <dbReference type="Proteomes" id="UP000499080"/>
    </source>
</evidence>
<sequence length="168" mass="19485">MLVLWLGSEFYRGMYGNAGEMKPTTPDIGDHFGYEMWDLKRIFENTTSFLRYLVCWTVLTVVRSSLVLKFPQEKTPHKPFLGPEEKEPRCLSRAIKLQTTLLNRRAKDPTQSWPPQRPSKGLLKFRPLANGQRRKKARLVVGSCSQQPDKSLRLKISVTPRRARRKSL</sequence>
<dbReference type="AlphaFoldDB" id="A0A4Y2WNW0"/>
<gene>
    <name evidence="2" type="ORF">AVEN_242513_1</name>
</gene>
<name>A0A4Y2WNW0_ARAVE</name>
<organism evidence="2 3">
    <name type="scientific">Araneus ventricosus</name>
    <name type="common">Orbweaver spider</name>
    <name type="synonym">Epeira ventricosa</name>
    <dbReference type="NCBI Taxonomy" id="182803"/>
    <lineage>
        <taxon>Eukaryota</taxon>
        <taxon>Metazoa</taxon>
        <taxon>Ecdysozoa</taxon>
        <taxon>Arthropoda</taxon>
        <taxon>Chelicerata</taxon>
        <taxon>Arachnida</taxon>
        <taxon>Araneae</taxon>
        <taxon>Araneomorphae</taxon>
        <taxon>Entelegynae</taxon>
        <taxon>Araneoidea</taxon>
        <taxon>Araneidae</taxon>
        <taxon>Araneus</taxon>
    </lineage>
</organism>
<evidence type="ECO:0000256" key="1">
    <source>
        <dbReference type="SAM" id="MobiDB-lite"/>
    </source>
</evidence>
<dbReference type="Proteomes" id="UP000499080">
    <property type="component" value="Unassembled WGS sequence"/>
</dbReference>
<protein>
    <submittedName>
        <fullName evidence="2">Uncharacterized protein</fullName>
    </submittedName>
</protein>
<comment type="caution">
    <text evidence="2">The sequence shown here is derived from an EMBL/GenBank/DDBJ whole genome shotgun (WGS) entry which is preliminary data.</text>
</comment>
<dbReference type="EMBL" id="BGPR01064107">
    <property type="protein sequence ID" value="GBO39183.1"/>
    <property type="molecule type" value="Genomic_DNA"/>
</dbReference>
<evidence type="ECO:0000313" key="2">
    <source>
        <dbReference type="EMBL" id="GBO39183.1"/>
    </source>
</evidence>
<keyword evidence="3" id="KW-1185">Reference proteome</keyword>
<reference evidence="2 3" key="1">
    <citation type="journal article" date="2019" name="Sci. Rep.">
        <title>Orb-weaving spider Araneus ventricosus genome elucidates the spidroin gene catalogue.</title>
        <authorList>
            <person name="Kono N."/>
            <person name="Nakamura H."/>
            <person name="Ohtoshi R."/>
            <person name="Moran D.A.P."/>
            <person name="Shinohara A."/>
            <person name="Yoshida Y."/>
            <person name="Fujiwara M."/>
            <person name="Mori M."/>
            <person name="Tomita M."/>
            <person name="Arakawa K."/>
        </authorList>
    </citation>
    <scope>NUCLEOTIDE SEQUENCE [LARGE SCALE GENOMIC DNA]</scope>
</reference>
<accession>A0A4Y2WNW0</accession>
<proteinExistence type="predicted"/>
<feature type="region of interest" description="Disordered" evidence="1">
    <location>
        <begin position="105"/>
        <end position="142"/>
    </location>
</feature>